<dbReference type="WBParaSite" id="GPUH_0001011901-mRNA-1">
    <property type="protein sequence ID" value="GPUH_0001011901-mRNA-1"/>
    <property type="gene ID" value="GPUH_0001011901"/>
</dbReference>
<evidence type="ECO:0000313" key="1">
    <source>
        <dbReference type="EMBL" id="VDN16995.1"/>
    </source>
</evidence>
<reference evidence="1 2" key="2">
    <citation type="submission" date="2018-11" db="EMBL/GenBank/DDBJ databases">
        <authorList>
            <consortium name="Pathogen Informatics"/>
        </authorList>
    </citation>
    <scope>NUCLEOTIDE SEQUENCE [LARGE SCALE GENOMIC DNA]</scope>
</reference>
<keyword evidence="2" id="KW-1185">Reference proteome</keyword>
<reference evidence="3" key="1">
    <citation type="submission" date="2016-06" db="UniProtKB">
        <authorList>
            <consortium name="WormBaseParasite"/>
        </authorList>
    </citation>
    <scope>IDENTIFICATION</scope>
</reference>
<accession>A0A183DN15</accession>
<protein>
    <submittedName>
        <fullName evidence="3">MAM domain-containing protein</fullName>
    </submittedName>
</protein>
<proteinExistence type="predicted"/>
<dbReference type="OrthoDB" id="5862048at2759"/>
<dbReference type="EMBL" id="UYRT01077850">
    <property type="protein sequence ID" value="VDN16995.1"/>
    <property type="molecule type" value="Genomic_DNA"/>
</dbReference>
<name>A0A183DN15_9BILA</name>
<dbReference type="AlphaFoldDB" id="A0A183DN15"/>
<dbReference type="Proteomes" id="UP000271098">
    <property type="component" value="Unassembled WGS sequence"/>
</dbReference>
<evidence type="ECO:0000313" key="2">
    <source>
        <dbReference type="Proteomes" id="UP000271098"/>
    </source>
</evidence>
<evidence type="ECO:0000313" key="3">
    <source>
        <dbReference type="WBParaSite" id="GPUH_0001011901-mRNA-1"/>
    </source>
</evidence>
<sequence length="106" mass="12445">MPGYGYERMKLKEYLGIEWIENGFDQTDLSQIGPNAKIFGLAKVYQNYPNDLDCTFDDVTKCRWRNARPDESLDSLDFYLFEKIDFTEFPMLQVRPGPSGLRRGKY</sequence>
<organism evidence="3">
    <name type="scientific">Gongylonema pulchrum</name>
    <dbReference type="NCBI Taxonomy" id="637853"/>
    <lineage>
        <taxon>Eukaryota</taxon>
        <taxon>Metazoa</taxon>
        <taxon>Ecdysozoa</taxon>
        <taxon>Nematoda</taxon>
        <taxon>Chromadorea</taxon>
        <taxon>Rhabditida</taxon>
        <taxon>Spirurina</taxon>
        <taxon>Spiruromorpha</taxon>
        <taxon>Spiruroidea</taxon>
        <taxon>Gongylonematidae</taxon>
        <taxon>Gongylonema</taxon>
    </lineage>
</organism>
<gene>
    <name evidence="1" type="ORF">GPUH_LOCUS10106</name>
</gene>